<feature type="region of interest" description="Disordered" evidence="1">
    <location>
        <begin position="64"/>
        <end position="88"/>
    </location>
</feature>
<accession>A0A8J6EGA9</accession>
<dbReference type="AlphaFoldDB" id="A0A8J6EGA9"/>
<protein>
    <submittedName>
        <fullName evidence="2">Uncharacterized protein</fullName>
    </submittedName>
</protein>
<gene>
    <name evidence="2" type="ORF">GDO78_022052</name>
</gene>
<proteinExistence type="predicted"/>
<evidence type="ECO:0000313" key="2">
    <source>
        <dbReference type="EMBL" id="KAG9468737.1"/>
    </source>
</evidence>
<evidence type="ECO:0000256" key="1">
    <source>
        <dbReference type="SAM" id="MobiDB-lite"/>
    </source>
</evidence>
<evidence type="ECO:0000313" key="3">
    <source>
        <dbReference type="Proteomes" id="UP000770717"/>
    </source>
</evidence>
<name>A0A8J6EGA9_ELECQ</name>
<keyword evidence="3" id="KW-1185">Reference proteome</keyword>
<dbReference type="Proteomes" id="UP000770717">
    <property type="component" value="Unassembled WGS sequence"/>
</dbReference>
<organism evidence="2 3">
    <name type="scientific">Eleutherodactylus coqui</name>
    <name type="common">Puerto Rican coqui</name>
    <dbReference type="NCBI Taxonomy" id="57060"/>
    <lineage>
        <taxon>Eukaryota</taxon>
        <taxon>Metazoa</taxon>
        <taxon>Chordata</taxon>
        <taxon>Craniata</taxon>
        <taxon>Vertebrata</taxon>
        <taxon>Euteleostomi</taxon>
        <taxon>Amphibia</taxon>
        <taxon>Batrachia</taxon>
        <taxon>Anura</taxon>
        <taxon>Neobatrachia</taxon>
        <taxon>Hyloidea</taxon>
        <taxon>Eleutherodactylidae</taxon>
        <taxon>Eleutherodactylinae</taxon>
        <taxon>Eleutherodactylus</taxon>
        <taxon>Eleutherodactylus</taxon>
    </lineage>
</organism>
<dbReference type="EMBL" id="WNTK01000748">
    <property type="protein sequence ID" value="KAG9468737.1"/>
    <property type="molecule type" value="Genomic_DNA"/>
</dbReference>
<sequence>MTVFITLIKTCSRELNPQQFILSLQIMIDRVIRCGRICNSRLPPPKDGAPDQAEIAEVKHPLKKALKTSQSTDSDPELILTSQQTSVS</sequence>
<reference evidence="2" key="1">
    <citation type="thesis" date="2020" institute="ProQuest LLC" country="789 East Eisenhower Parkway, Ann Arbor, MI, USA">
        <title>Comparative Genomics and Chromosome Evolution.</title>
        <authorList>
            <person name="Mudd A.B."/>
        </authorList>
    </citation>
    <scope>NUCLEOTIDE SEQUENCE</scope>
    <source>
        <strain evidence="2">HN-11 Male</strain>
        <tissue evidence="2">Kidney and liver</tissue>
    </source>
</reference>
<comment type="caution">
    <text evidence="2">The sequence shown here is derived from an EMBL/GenBank/DDBJ whole genome shotgun (WGS) entry which is preliminary data.</text>
</comment>